<dbReference type="GO" id="GO:0000030">
    <property type="term" value="F:mannosyltransferase activity"/>
    <property type="evidence" value="ECO:0007669"/>
    <property type="project" value="TreeGrafter"/>
</dbReference>
<sequence>MGHLALVDAVLRAGGEAGEVCWDGKTMLEVLGENRGKGGTLASISSMPCLLSLQSHPTPTAAASDPPYRSRLAQAAGRLAATFEVAERHFVRALEKTPNDGAAWADLGRLYLERDPEQALQCAMQANSSSFNVSTGLLMAEGTAALAQTDQDDSERWHHQNVARNQFQHLLRQAPSFCEGHLAYARFLLATQPSSVSLVSHHINKTLALCPEWPPAHLAAARVAKQLQRYEAAEACYDKCISLSRRRFSCQRSGDECEGFGETAGLYLGLRHDEEVHVSAMYELATHLDHPTRMRSTEAKPLLEELYALRPERSDIVGHYGLVLCHLGDYTQAEWMYRKAIEIDANDTHVLNNLAHLLFFTNRIDEAERLWRRAVLISPESPEPKNNLANLLRLHRPDRLEEAKSLYDEALLLSKVLELVGEVDKAKSNLAKLLKSMSNGEEHGRVQHHMEQADLHNINPSLQHRFSVLGSSLSHPPANDGSAALQATENATSNETRGSQQALRVTSKWDVWRRAADRGVMACFDGELLLNAGQLMACVMIRALFSVNR</sequence>
<evidence type="ECO:0000313" key="3">
    <source>
        <dbReference type="EMBL" id="CEM25429.1"/>
    </source>
</evidence>
<dbReference type="InParanoid" id="A0A0G4G9C1"/>
<dbReference type="SMART" id="SM00028">
    <property type="entry name" value="TPR"/>
    <property type="match status" value="3"/>
</dbReference>
<dbReference type="InterPro" id="IPR019734">
    <property type="entry name" value="TPR_rpt"/>
</dbReference>
<dbReference type="Pfam" id="PF14559">
    <property type="entry name" value="TPR_19"/>
    <property type="match status" value="1"/>
</dbReference>
<dbReference type="PROSITE" id="PS50005">
    <property type="entry name" value="TPR"/>
    <property type="match status" value="2"/>
</dbReference>
<keyword evidence="1" id="KW-0802">TPR repeat</keyword>
<dbReference type="EMBL" id="CDMY01000601">
    <property type="protein sequence ID" value="CEM25429.1"/>
    <property type="molecule type" value="Genomic_DNA"/>
</dbReference>
<name>A0A0G4G9C1_VITBC</name>
<dbReference type="Pfam" id="PF13181">
    <property type="entry name" value="TPR_8"/>
    <property type="match status" value="1"/>
</dbReference>
<dbReference type="InterPro" id="IPR052384">
    <property type="entry name" value="TMTC_O-mannosyltransferase"/>
</dbReference>
<dbReference type="OrthoDB" id="1658288at2759"/>
<evidence type="ECO:0000256" key="2">
    <source>
        <dbReference type="SAM" id="MobiDB-lite"/>
    </source>
</evidence>
<dbReference type="VEuPathDB" id="CryptoDB:Vbra_17251"/>
<gene>
    <name evidence="3" type="ORF">Vbra_17251</name>
</gene>
<dbReference type="SUPFAM" id="SSF48452">
    <property type="entry name" value="TPR-like"/>
    <property type="match status" value="2"/>
</dbReference>
<dbReference type="AlphaFoldDB" id="A0A0G4G9C1"/>
<reference evidence="3 4" key="1">
    <citation type="submission" date="2014-11" db="EMBL/GenBank/DDBJ databases">
        <authorList>
            <person name="Zhu J."/>
            <person name="Qi W."/>
            <person name="Song R."/>
        </authorList>
    </citation>
    <scope>NUCLEOTIDE SEQUENCE [LARGE SCALE GENOMIC DNA]</scope>
</reference>
<feature type="compositionally biased region" description="Polar residues" evidence="2">
    <location>
        <begin position="485"/>
        <end position="501"/>
    </location>
</feature>
<dbReference type="PANTHER" id="PTHR44216:SF3">
    <property type="entry name" value="PROTEIN O-MANNOSYL-TRANSFERASE TMTC2"/>
    <property type="match status" value="1"/>
</dbReference>
<feature type="repeat" description="TPR" evidence="1">
    <location>
        <begin position="314"/>
        <end position="347"/>
    </location>
</feature>
<evidence type="ECO:0000313" key="4">
    <source>
        <dbReference type="Proteomes" id="UP000041254"/>
    </source>
</evidence>
<accession>A0A0G4G9C1</accession>
<dbReference type="GO" id="GO:0005789">
    <property type="term" value="C:endoplasmic reticulum membrane"/>
    <property type="evidence" value="ECO:0007669"/>
    <property type="project" value="TreeGrafter"/>
</dbReference>
<dbReference type="Gene3D" id="1.25.40.10">
    <property type="entry name" value="Tetratricopeptide repeat domain"/>
    <property type="match status" value="3"/>
</dbReference>
<keyword evidence="4" id="KW-1185">Reference proteome</keyword>
<feature type="repeat" description="TPR" evidence="1">
    <location>
        <begin position="348"/>
        <end position="381"/>
    </location>
</feature>
<dbReference type="InterPro" id="IPR011990">
    <property type="entry name" value="TPR-like_helical_dom_sf"/>
</dbReference>
<dbReference type="STRING" id="1169540.A0A0G4G9C1"/>
<dbReference type="Proteomes" id="UP000041254">
    <property type="component" value="Unassembled WGS sequence"/>
</dbReference>
<proteinExistence type="predicted"/>
<protein>
    <submittedName>
        <fullName evidence="3">Uncharacterized protein</fullName>
    </submittedName>
</protein>
<organism evidence="3 4">
    <name type="scientific">Vitrella brassicaformis (strain CCMP3155)</name>
    <dbReference type="NCBI Taxonomy" id="1169540"/>
    <lineage>
        <taxon>Eukaryota</taxon>
        <taxon>Sar</taxon>
        <taxon>Alveolata</taxon>
        <taxon>Colpodellida</taxon>
        <taxon>Vitrellaceae</taxon>
        <taxon>Vitrella</taxon>
    </lineage>
</organism>
<dbReference type="GO" id="GO:0035269">
    <property type="term" value="P:protein O-linked glycosylation via mannose"/>
    <property type="evidence" value="ECO:0007669"/>
    <property type="project" value="TreeGrafter"/>
</dbReference>
<evidence type="ECO:0000256" key="1">
    <source>
        <dbReference type="PROSITE-ProRule" id="PRU00339"/>
    </source>
</evidence>
<dbReference type="PANTHER" id="PTHR44216">
    <property type="entry name" value="PROTEIN O-MANNOSYL-TRANSFERASE TMTC2"/>
    <property type="match status" value="1"/>
</dbReference>
<feature type="region of interest" description="Disordered" evidence="2">
    <location>
        <begin position="469"/>
        <end position="501"/>
    </location>
</feature>